<dbReference type="SUPFAM" id="SSF51905">
    <property type="entry name" value="FAD/NAD(P)-binding domain"/>
    <property type="match status" value="1"/>
</dbReference>
<protein>
    <submittedName>
        <fullName evidence="7">NAD(P)/FAD-dependent oxidoreductase</fullName>
        <ecNumber evidence="7">1.6.5.-</ecNumber>
    </submittedName>
</protein>
<keyword evidence="8" id="KW-1185">Reference proteome</keyword>
<proteinExistence type="inferred from homology"/>
<dbReference type="GO" id="GO:0016491">
    <property type="term" value="F:oxidoreductase activity"/>
    <property type="evidence" value="ECO:0007669"/>
    <property type="project" value="UniProtKB-KW"/>
</dbReference>
<dbReference type="RefSeq" id="WP_382390703.1">
    <property type="nucleotide sequence ID" value="NZ_JBHTCQ010000001.1"/>
</dbReference>
<feature type="domain" description="FAD/NAD(P)-binding" evidence="6">
    <location>
        <begin position="6"/>
        <end position="288"/>
    </location>
</feature>
<evidence type="ECO:0000256" key="5">
    <source>
        <dbReference type="ARBA" id="ARBA00023002"/>
    </source>
</evidence>
<organism evidence="7 8">
    <name type="scientific">Georgenia alba</name>
    <dbReference type="NCBI Taxonomy" id="2233858"/>
    <lineage>
        <taxon>Bacteria</taxon>
        <taxon>Bacillati</taxon>
        <taxon>Actinomycetota</taxon>
        <taxon>Actinomycetes</taxon>
        <taxon>Micrococcales</taxon>
        <taxon>Bogoriellaceae</taxon>
        <taxon>Georgenia</taxon>
    </lineage>
</organism>
<dbReference type="InterPro" id="IPR023753">
    <property type="entry name" value="FAD/NAD-binding_dom"/>
</dbReference>
<reference evidence="8" key="1">
    <citation type="journal article" date="2019" name="Int. J. Syst. Evol. Microbiol.">
        <title>The Global Catalogue of Microorganisms (GCM) 10K type strain sequencing project: providing services to taxonomists for standard genome sequencing and annotation.</title>
        <authorList>
            <consortium name="The Broad Institute Genomics Platform"/>
            <consortium name="The Broad Institute Genome Sequencing Center for Infectious Disease"/>
            <person name="Wu L."/>
            <person name="Ma J."/>
        </authorList>
    </citation>
    <scope>NUCLEOTIDE SEQUENCE [LARGE SCALE GENOMIC DNA]</scope>
    <source>
        <strain evidence="8">JCM 1490</strain>
    </source>
</reference>
<keyword evidence="4" id="KW-0274">FAD</keyword>
<dbReference type="PANTHER" id="PTHR42913">
    <property type="entry name" value="APOPTOSIS-INDUCING FACTOR 1"/>
    <property type="match status" value="1"/>
</dbReference>
<keyword evidence="3" id="KW-0285">Flavoprotein</keyword>
<comment type="similarity">
    <text evidence="2">Belongs to the NADH dehydrogenase family.</text>
</comment>
<evidence type="ECO:0000256" key="1">
    <source>
        <dbReference type="ARBA" id="ARBA00001974"/>
    </source>
</evidence>
<evidence type="ECO:0000313" key="8">
    <source>
        <dbReference type="Proteomes" id="UP001596455"/>
    </source>
</evidence>
<evidence type="ECO:0000256" key="2">
    <source>
        <dbReference type="ARBA" id="ARBA00005272"/>
    </source>
</evidence>
<dbReference type="Gene3D" id="3.50.50.100">
    <property type="match status" value="1"/>
</dbReference>
<evidence type="ECO:0000256" key="4">
    <source>
        <dbReference type="ARBA" id="ARBA00022827"/>
    </source>
</evidence>
<dbReference type="InterPro" id="IPR051169">
    <property type="entry name" value="NADH-Q_oxidoreductase"/>
</dbReference>
<name>A0ABW2Q3S1_9MICO</name>
<sequence>MTVRTDVVVIGGGYAGVLAANRLTQRDDVTVTLINPRPRFVERIRLHQLVGGTDDAVVEYRDVLADAVRLVVGTVTLVDTADRTVRLSDGTSLGYDYLIYAVGSGQADRRVPGAAEHTYPIATLEDAQRLDRALSATPATAQVTVVGGGPLGIETAAELAEAGRRVTLVCGGPLGPYLHPRGRRSVARDLARLGVTVLDGAGSRVTSVTGRSVILQDGRELGGDVIVWAAGFTVPDLAARSGLSTDAMGRLLTDETLTSVDDVRVVAAGDAAAPSDVPYRMSCQAAVQLGPVAADTVLSRIAGEQPAPLAVANAAQCISVGRRAGIYQFGHRDDTATRFHIGGRAGAWVKELVCSGILKMVAREARRPGSLTFTSFATDKSRRRRVEAADAGDARATEHAA</sequence>
<evidence type="ECO:0000259" key="6">
    <source>
        <dbReference type="Pfam" id="PF07992"/>
    </source>
</evidence>
<dbReference type="Proteomes" id="UP001596455">
    <property type="component" value="Unassembled WGS sequence"/>
</dbReference>
<dbReference type="PRINTS" id="PR00368">
    <property type="entry name" value="FADPNR"/>
</dbReference>
<evidence type="ECO:0000256" key="3">
    <source>
        <dbReference type="ARBA" id="ARBA00022630"/>
    </source>
</evidence>
<dbReference type="PRINTS" id="PR00469">
    <property type="entry name" value="PNDRDTASEII"/>
</dbReference>
<dbReference type="Pfam" id="PF07992">
    <property type="entry name" value="Pyr_redox_2"/>
    <property type="match status" value="1"/>
</dbReference>
<comment type="caution">
    <text evidence="7">The sequence shown here is derived from an EMBL/GenBank/DDBJ whole genome shotgun (WGS) entry which is preliminary data.</text>
</comment>
<dbReference type="EC" id="1.6.5.-" evidence="7"/>
<keyword evidence="5 7" id="KW-0560">Oxidoreductase</keyword>
<accession>A0ABW2Q3S1</accession>
<gene>
    <name evidence="7" type="ORF">ACFQQL_01915</name>
</gene>
<evidence type="ECO:0000313" key="7">
    <source>
        <dbReference type="EMBL" id="MFC7403851.1"/>
    </source>
</evidence>
<dbReference type="InterPro" id="IPR036188">
    <property type="entry name" value="FAD/NAD-bd_sf"/>
</dbReference>
<comment type="cofactor">
    <cofactor evidence="1">
        <name>FAD</name>
        <dbReference type="ChEBI" id="CHEBI:57692"/>
    </cofactor>
</comment>
<dbReference type="PANTHER" id="PTHR42913:SF3">
    <property type="entry name" value="64 KDA MITOCHONDRIAL NADH DEHYDROGENASE (EUROFUNG)"/>
    <property type="match status" value="1"/>
</dbReference>
<dbReference type="EMBL" id="JBHTCQ010000001">
    <property type="protein sequence ID" value="MFC7403851.1"/>
    <property type="molecule type" value="Genomic_DNA"/>
</dbReference>